<gene>
    <name evidence="4" type="ORF">LR3_02905</name>
</gene>
<evidence type="ECO:0000313" key="4">
    <source>
        <dbReference type="EMBL" id="KEK14761.1"/>
    </source>
</evidence>
<reference evidence="4 5" key="1">
    <citation type="submission" date="2014-06" db="EMBL/GenBank/DDBJ databases">
        <title>Genetic determinant of reutericyclin biosynthesis of Lactobacillus reuteri.</title>
        <authorList>
            <person name="Lin X."/>
            <person name="Duar R."/>
            <person name="Walter J."/>
            <person name="Gaenzle M."/>
        </authorList>
    </citation>
    <scope>NUCLEOTIDE SEQUENCE [LARGE SCALE GENOMIC DNA]</scope>
    <source>
        <strain evidence="4 5">LTH2584</strain>
    </source>
</reference>
<evidence type="ECO:0000256" key="1">
    <source>
        <dbReference type="ARBA" id="ARBA00002486"/>
    </source>
</evidence>
<evidence type="ECO:0000256" key="3">
    <source>
        <dbReference type="ARBA" id="ARBA00022629"/>
    </source>
</evidence>
<dbReference type="InterPro" id="IPR049874">
    <property type="entry name" value="ROK_cs"/>
</dbReference>
<dbReference type="PANTHER" id="PTHR18964">
    <property type="entry name" value="ROK (REPRESSOR, ORF, KINASE) FAMILY"/>
    <property type="match status" value="1"/>
</dbReference>
<keyword evidence="3" id="KW-0119">Carbohydrate metabolism</keyword>
<dbReference type="InterPro" id="IPR036388">
    <property type="entry name" value="WH-like_DNA-bd_sf"/>
</dbReference>
<dbReference type="SUPFAM" id="SSF53067">
    <property type="entry name" value="Actin-like ATPase domain"/>
    <property type="match status" value="1"/>
</dbReference>
<dbReference type="Proteomes" id="UP000027731">
    <property type="component" value="Unassembled WGS sequence"/>
</dbReference>
<dbReference type="InterPro" id="IPR043129">
    <property type="entry name" value="ATPase_NBD"/>
</dbReference>
<dbReference type="Gene3D" id="1.10.10.10">
    <property type="entry name" value="Winged helix-like DNA-binding domain superfamily/Winged helix DNA-binding domain"/>
    <property type="match status" value="1"/>
</dbReference>
<comment type="function">
    <text evidence="1">Transcriptional repressor of xylose-utilizing enzymes.</text>
</comment>
<protein>
    <submittedName>
        <fullName evidence="4">XylR family transcriptional regulator</fullName>
    </submittedName>
</protein>
<dbReference type="SUPFAM" id="SSF46785">
    <property type="entry name" value="Winged helix' DNA-binding domain"/>
    <property type="match status" value="1"/>
</dbReference>
<evidence type="ECO:0000313" key="5">
    <source>
        <dbReference type="Proteomes" id="UP000027731"/>
    </source>
</evidence>
<dbReference type="Pfam" id="PF00480">
    <property type="entry name" value="ROK"/>
    <property type="match status" value="1"/>
</dbReference>
<dbReference type="Pfam" id="PF13412">
    <property type="entry name" value="HTH_24"/>
    <property type="match status" value="1"/>
</dbReference>
<comment type="caution">
    <text evidence="4">The sequence shown here is derived from an EMBL/GenBank/DDBJ whole genome shotgun (WGS) entry which is preliminary data.</text>
</comment>
<proteinExistence type="inferred from homology"/>
<dbReference type="EMBL" id="JOSX01000020">
    <property type="protein sequence ID" value="KEK14761.1"/>
    <property type="molecule type" value="Genomic_DNA"/>
</dbReference>
<comment type="similarity">
    <text evidence="2">Belongs to the ROK (NagC/XylR) family.</text>
</comment>
<name>A0A073JL82_LIMRT</name>
<keyword evidence="3" id="KW-0859">Xylose metabolism</keyword>
<dbReference type="InterPro" id="IPR000600">
    <property type="entry name" value="ROK"/>
</dbReference>
<dbReference type="AlphaFoldDB" id="A0A073JL82"/>
<organism evidence="4 5">
    <name type="scientific">Limosilactobacillus reuteri</name>
    <name type="common">Lactobacillus reuteri</name>
    <dbReference type="NCBI Taxonomy" id="1598"/>
    <lineage>
        <taxon>Bacteria</taxon>
        <taxon>Bacillati</taxon>
        <taxon>Bacillota</taxon>
        <taxon>Bacilli</taxon>
        <taxon>Lactobacillales</taxon>
        <taxon>Lactobacillaceae</taxon>
        <taxon>Limosilactobacillus</taxon>
    </lineage>
</organism>
<dbReference type="GO" id="GO:0042732">
    <property type="term" value="P:D-xylose metabolic process"/>
    <property type="evidence" value="ECO:0007669"/>
    <property type="project" value="UniProtKB-KW"/>
</dbReference>
<accession>A0A073JL82</accession>
<dbReference type="InterPro" id="IPR036390">
    <property type="entry name" value="WH_DNA-bd_sf"/>
</dbReference>
<dbReference type="PROSITE" id="PS01125">
    <property type="entry name" value="ROK"/>
    <property type="match status" value="1"/>
</dbReference>
<dbReference type="PATRIC" id="fig|1598.90.peg.1942"/>
<dbReference type="PANTHER" id="PTHR18964:SF149">
    <property type="entry name" value="BIFUNCTIONAL UDP-N-ACETYLGLUCOSAMINE 2-EPIMERASE_N-ACETYLMANNOSAMINE KINASE"/>
    <property type="match status" value="1"/>
</dbReference>
<sequence length="393" mass="44532">MINDHRNLSRIQNKKLVLQQLFNNAETSRAEIARQLNLNKSTVSSIYDELNEDGFIEGVRQGESTSSGGRKPHLVRLNRNYGYVASFNIGTSYMASMFNYLNGEIIQYNRKPIEKFDILNIMQMIKEEIKKLQQVDSTQHGLLAIAFSIHGIVFNNKIIDSPFLALQGIDLEEYFSKEFNVPVVLENEANLSAVFEQDFGTNQETRDLITISIHRGIGVGIIAGHNLYRGYRGMAGEIGRSLMTNDLDSGSRQLVKVESLCSEDAIIRQVINAKNLTKLTSEDLVKLYREDDQVKQILNHAAQLIAEVSYNAIVSYGPEKIYFNSTLFEDLPVMYEMVRDRLVELGIFSPIQMIKGSRMTSLLGASSLGIHRALGLDDYLLHFRWPKEVKNIN</sequence>
<evidence type="ECO:0000256" key="2">
    <source>
        <dbReference type="ARBA" id="ARBA00006479"/>
    </source>
</evidence>
<dbReference type="Gene3D" id="3.30.420.40">
    <property type="match status" value="2"/>
</dbReference>